<reference evidence="1" key="2">
    <citation type="submission" date="2020-11" db="EMBL/GenBank/DDBJ databases">
        <authorList>
            <person name="McCartney M.A."/>
            <person name="Auch B."/>
            <person name="Kono T."/>
            <person name="Mallez S."/>
            <person name="Becker A."/>
            <person name="Gohl D.M."/>
            <person name="Silverstein K.A.T."/>
            <person name="Koren S."/>
            <person name="Bechman K.B."/>
            <person name="Herman A."/>
            <person name="Abrahante J.E."/>
            <person name="Garbe J."/>
        </authorList>
    </citation>
    <scope>NUCLEOTIDE SEQUENCE</scope>
    <source>
        <strain evidence="1">Duluth1</strain>
        <tissue evidence="1">Whole animal</tissue>
    </source>
</reference>
<organism evidence="1 2">
    <name type="scientific">Dreissena polymorpha</name>
    <name type="common">Zebra mussel</name>
    <name type="synonym">Mytilus polymorpha</name>
    <dbReference type="NCBI Taxonomy" id="45954"/>
    <lineage>
        <taxon>Eukaryota</taxon>
        <taxon>Metazoa</taxon>
        <taxon>Spiralia</taxon>
        <taxon>Lophotrochozoa</taxon>
        <taxon>Mollusca</taxon>
        <taxon>Bivalvia</taxon>
        <taxon>Autobranchia</taxon>
        <taxon>Heteroconchia</taxon>
        <taxon>Euheterodonta</taxon>
        <taxon>Imparidentia</taxon>
        <taxon>Neoheterodontei</taxon>
        <taxon>Myida</taxon>
        <taxon>Dreissenoidea</taxon>
        <taxon>Dreissenidae</taxon>
        <taxon>Dreissena</taxon>
    </lineage>
</organism>
<comment type="caution">
    <text evidence="1">The sequence shown here is derived from an EMBL/GenBank/DDBJ whole genome shotgun (WGS) entry which is preliminary data.</text>
</comment>
<accession>A0A9D4JLG7</accession>
<proteinExistence type="predicted"/>
<evidence type="ECO:0000313" key="1">
    <source>
        <dbReference type="EMBL" id="KAH3816485.1"/>
    </source>
</evidence>
<dbReference type="Proteomes" id="UP000828390">
    <property type="component" value="Unassembled WGS sequence"/>
</dbReference>
<gene>
    <name evidence="1" type="ORF">DPMN_118001</name>
</gene>
<evidence type="ECO:0000313" key="2">
    <source>
        <dbReference type="Proteomes" id="UP000828390"/>
    </source>
</evidence>
<protein>
    <submittedName>
        <fullName evidence="1">Uncharacterized protein</fullName>
    </submittedName>
</protein>
<reference evidence="1" key="1">
    <citation type="journal article" date="2019" name="bioRxiv">
        <title>The Genome of the Zebra Mussel, Dreissena polymorpha: A Resource for Invasive Species Research.</title>
        <authorList>
            <person name="McCartney M.A."/>
            <person name="Auch B."/>
            <person name="Kono T."/>
            <person name="Mallez S."/>
            <person name="Zhang Y."/>
            <person name="Obille A."/>
            <person name="Becker A."/>
            <person name="Abrahante J.E."/>
            <person name="Garbe J."/>
            <person name="Badalamenti J.P."/>
            <person name="Herman A."/>
            <person name="Mangelson H."/>
            <person name="Liachko I."/>
            <person name="Sullivan S."/>
            <person name="Sone E.D."/>
            <person name="Koren S."/>
            <person name="Silverstein K.A.T."/>
            <person name="Beckman K.B."/>
            <person name="Gohl D.M."/>
        </authorList>
    </citation>
    <scope>NUCLEOTIDE SEQUENCE</scope>
    <source>
        <strain evidence="1">Duluth1</strain>
        <tissue evidence="1">Whole animal</tissue>
    </source>
</reference>
<dbReference type="AlphaFoldDB" id="A0A9D4JLG7"/>
<keyword evidence="2" id="KW-1185">Reference proteome</keyword>
<dbReference type="EMBL" id="JAIWYP010000005">
    <property type="protein sequence ID" value="KAH3816485.1"/>
    <property type="molecule type" value="Genomic_DNA"/>
</dbReference>
<sequence>MKMCSYFEGIRICTSQPVSDACHVDAGKYISSFIYGITPNSICENGAIYTVLKSRSSVYSYYGQTLFAEFLFICSFKLCFFE</sequence>
<name>A0A9D4JLG7_DREPO</name>